<name>A0A9P3GNN1_9APHY</name>
<protein>
    <submittedName>
        <fullName evidence="2">Uncharacterized protein</fullName>
    </submittedName>
</protein>
<proteinExistence type="predicted"/>
<feature type="region of interest" description="Disordered" evidence="1">
    <location>
        <begin position="34"/>
        <end position="66"/>
    </location>
</feature>
<organism evidence="2 3">
    <name type="scientific">Phanerochaete sordida</name>
    <dbReference type="NCBI Taxonomy" id="48140"/>
    <lineage>
        <taxon>Eukaryota</taxon>
        <taxon>Fungi</taxon>
        <taxon>Dikarya</taxon>
        <taxon>Basidiomycota</taxon>
        <taxon>Agaricomycotina</taxon>
        <taxon>Agaricomycetes</taxon>
        <taxon>Polyporales</taxon>
        <taxon>Phanerochaetaceae</taxon>
        <taxon>Phanerochaete</taxon>
    </lineage>
</organism>
<dbReference type="EMBL" id="BPQB01000095">
    <property type="protein sequence ID" value="GJE98810.1"/>
    <property type="molecule type" value="Genomic_DNA"/>
</dbReference>
<gene>
    <name evidence="2" type="ORF">PsYK624_150470</name>
</gene>
<sequence>MQGRRSVHGEPHAQYISISTATNAPALRALTLATAPSPRARGVRSGARTKREAHARGDDASGTGVPSARLRAACLPDRFARQAAHHGWGLPYVSHAAAVDGLPPPGVHCALHRAGTGTRLAASAGRRGRVAHALSDWRPPAPLEFAGAQRAEDLLVTAQPPSTLNAPWELAFTTRLATGISGDISRHDSRGAPPSRVPSCKLTGVVGVRP</sequence>
<evidence type="ECO:0000256" key="1">
    <source>
        <dbReference type="SAM" id="MobiDB-lite"/>
    </source>
</evidence>
<feature type="compositionally biased region" description="Basic and acidic residues" evidence="1">
    <location>
        <begin position="49"/>
        <end position="59"/>
    </location>
</feature>
<dbReference type="AlphaFoldDB" id="A0A9P3GNN1"/>
<reference evidence="2 3" key="1">
    <citation type="submission" date="2021-08" db="EMBL/GenBank/DDBJ databases">
        <title>Draft Genome Sequence of Phanerochaete sordida strain YK-624.</title>
        <authorList>
            <person name="Mori T."/>
            <person name="Dohra H."/>
            <person name="Suzuki T."/>
            <person name="Kawagishi H."/>
            <person name="Hirai H."/>
        </authorList>
    </citation>
    <scope>NUCLEOTIDE SEQUENCE [LARGE SCALE GENOMIC DNA]</scope>
    <source>
        <strain evidence="2 3">YK-624</strain>
    </source>
</reference>
<evidence type="ECO:0000313" key="3">
    <source>
        <dbReference type="Proteomes" id="UP000703269"/>
    </source>
</evidence>
<keyword evidence="3" id="KW-1185">Reference proteome</keyword>
<dbReference type="Proteomes" id="UP000703269">
    <property type="component" value="Unassembled WGS sequence"/>
</dbReference>
<evidence type="ECO:0000313" key="2">
    <source>
        <dbReference type="EMBL" id="GJE98810.1"/>
    </source>
</evidence>
<comment type="caution">
    <text evidence="2">The sequence shown here is derived from an EMBL/GenBank/DDBJ whole genome shotgun (WGS) entry which is preliminary data.</text>
</comment>
<accession>A0A9P3GNN1</accession>